<dbReference type="InterPro" id="IPR003323">
    <property type="entry name" value="OTU_dom"/>
</dbReference>
<evidence type="ECO:0000313" key="7">
    <source>
        <dbReference type="Proteomes" id="UP000735302"/>
    </source>
</evidence>
<keyword evidence="7" id="KW-1185">Reference proteome</keyword>
<proteinExistence type="predicted"/>
<dbReference type="InterPro" id="IPR047273">
    <property type="entry name" value="VRTN_OTU_dom"/>
</dbReference>
<dbReference type="PROSITE" id="PS50016">
    <property type="entry name" value="ZF_PHD_2"/>
    <property type="match status" value="1"/>
</dbReference>
<dbReference type="Proteomes" id="UP000735302">
    <property type="component" value="Unassembled WGS sequence"/>
</dbReference>
<dbReference type="InterPro" id="IPR050704">
    <property type="entry name" value="Peptidase_C85-like"/>
</dbReference>
<dbReference type="AlphaFoldDB" id="A0AAV4BWG1"/>
<protein>
    <submittedName>
        <fullName evidence="6">ATP-dependent DNA helicase</fullName>
    </submittedName>
</protein>
<keyword evidence="6" id="KW-0547">Nucleotide-binding</keyword>
<dbReference type="SUPFAM" id="SSF54001">
    <property type="entry name" value="Cysteine proteinases"/>
    <property type="match status" value="1"/>
</dbReference>
<gene>
    <name evidence="6" type="ORF">PoB_005138100</name>
</gene>
<dbReference type="Gene3D" id="3.30.40.10">
    <property type="entry name" value="Zinc/RING finger domain, C3HC4 (zinc finger)"/>
    <property type="match status" value="1"/>
</dbReference>
<evidence type="ECO:0000259" key="5">
    <source>
        <dbReference type="PROSITE" id="PS50016"/>
    </source>
</evidence>
<dbReference type="InterPro" id="IPR019787">
    <property type="entry name" value="Znf_PHD-finger"/>
</dbReference>
<keyword evidence="6" id="KW-0378">Hydrolase</keyword>
<dbReference type="InterPro" id="IPR011011">
    <property type="entry name" value="Znf_FYVE_PHD"/>
</dbReference>
<evidence type="ECO:0000313" key="6">
    <source>
        <dbReference type="EMBL" id="GFO24876.1"/>
    </source>
</evidence>
<dbReference type="Pfam" id="PF02338">
    <property type="entry name" value="OTU"/>
    <property type="match status" value="1"/>
</dbReference>
<name>A0AAV4BWG1_9GAST</name>
<dbReference type="InterPro" id="IPR038765">
    <property type="entry name" value="Papain-like_cys_pep_sf"/>
</dbReference>
<organism evidence="6 7">
    <name type="scientific">Plakobranchus ocellatus</name>
    <dbReference type="NCBI Taxonomy" id="259542"/>
    <lineage>
        <taxon>Eukaryota</taxon>
        <taxon>Metazoa</taxon>
        <taxon>Spiralia</taxon>
        <taxon>Lophotrochozoa</taxon>
        <taxon>Mollusca</taxon>
        <taxon>Gastropoda</taxon>
        <taxon>Heterobranchia</taxon>
        <taxon>Euthyneura</taxon>
        <taxon>Panpulmonata</taxon>
        <taxon>Sacoglossa</taxon>
        <taxon>Placobranchoidea</taxon>
        <taxon>Plakobranchidae</taxon>
        <taxon>Plakobranchus</taxon>
    </lineage>
</organism>
<reference evidence="6 7" key="1">
    <citation type="journal article" date="2021" name="Elife">
        <title>Chloroplast acquisition without the gene transfer in kleptoplastic sea slugs, Plakobranchus ocellatus.</title>
        <authorList>
            <person name="Maeda T."/>
            <person name="Takahashi S."/>
            <person name="Yoshida T."/>
            <person name="Shimamura S."/>
            <person name="Takaki Y."/>
            <person name="Nagai Y."/>
            <person name="Toyoda A."/>
            <person name="Suzuki Y."/>
            <person name="Arimoto A."/>
            <person name="Ishii H."/>
            <person name="Satoh N."/>
            <person name="Nishiyama T."/>
            <person name="Hasebe M."/>
            <person name="Maruyama T."/>
            <person name="Minagawa J."/>
            <person name="Obokata J."/>
            <person name="Shigenobu S."/>
        </authorList>
    </citation>
    <scope>NUCLEOTIDE SEQUENCE [LARGE SCALE GENOMIC DNA]</scope>
</reference>
<sequence>MGDCKGAGQNPMDLLCRATDATMFTPDCSATIISQWTPTIALTGSLETVLATSVALIEVVKEDVADYIVLRETPKPDQIETSTMPRKRRYPCSLCGTSCNSTCSSVECNKCKGWIHRRCIALTDKQLEAWDENALTFVCRVCAFEGGKFSSHKALERLKRAAASTDVEILIDAARSEKFLMEIYGVQLLDTESEAEQSHQIADDQVNSIALQVLSKYHPVIMETHAPLCVTSDGNCLFRAVSLALYGTEEFHASLRVLCAIEMIENRAHYDYEYSLFVDHFNDPRLVFDKYDVLLKDVTKIGSFSGLMTVSAISAALNLPIQSYCPPTQAAYFLNEPLSREVRGRGVTERQKSISF</sequence>
<dbReference type="GO" id="GO:0008270">
    <property type="term" value="F:zinc ion binding"/>
    <property type="evidence" value="ECO:0007669"/>
    <property type="project" value="UniProtKB-KW"/>
</dbReference>
<dbReference type="SUPFAM" id="SSF57903">
    <property type="entry name" value="FYVE/PHD zinc finger"/>
    <property type="match status" value="1"/>
</dbReference>
<evidence type="ECO:0000256" key="2">
    <source>
        <dbReference type="ARBA" id="ARBA00022771"/>
    </source>
</evidence>
<keyword evidence="2 4" id="KW-0863">Zinc-finger</keyword>
<feature type="domain" description="PHD-type" evidence="5">
    <location>
        <begin position="89"/>
        <end position="145"/>
    </location>
</feature>
<accession>A0AAV4BWG1</accession>
<dbReference type="GO" id="GO:0016579">
    <property type="term" value="P:protein deubiquitination"/>
    <property type="evidence" value="ECO:0007669"/>
    <property type="project" value="TreeGrafter"/>
</dbReference>
<dbReference type="GO" id="GO:0004386">
    <property type="term" value="F:helicase activity"/>
    <property type="evidence" value="ECO:0007669"/>
    <property type="project" value="UniProtKB-KW"/>
</dbReference>
<comment type="caution">
    <text evidence="6">The sequence shown here is derived from an EMBL/GenBank/DDBJ whole genome shotgun (WGS) entry which is preliminary data.</text>
</comment>
<dbReference type="PANTHER" id="PTHR12419">
    <property type="entry name" value="OTU DOMAIN CONTAINING PROTEIN"/>
    <property type="match status" value="1"/>
</dbReference>
<keyword evidence="6" id="KW-0067">ATP-binding</keyword>
<dbReference type="InterPro" id="IPR013083">
    <property type="entry name" value="Znf_RING/FYVE/PHD"/>
</dbReference>
<dbReference type="EMBL" id="BLXT01005660">
    <property type="protein sequence ID" value="GFO24876.1"/>
    <property type="molecule type" value="Genomic_DNA"/>
</dbReference>
<keyword evidence="6" id="KW-0347">Helicase</keyword>
<dbReference type="CDD" id="cd22791">
    <property type="entry name" value="OTU_VRTN"/>
    <property type="match status" value="1"/>
</dbReference>
<dbReference type="Gene3D" id="3.90.70.80">
    <property type="match status" value="1"/>
</dbReference>
<dbReference type="GO" id="GO:0004843">
    <property type="term" value="F:cysteine-type deubiquitinase activity"/>
    <property type="evidence" value="ECO:0007669"/>
    <property type="project" value="TreeGrafter"/>
</dbReference>
<keyword evidence="1" id="KW-0479">Metal-binding</keyword>
<keyword evidence="3" id="KW-0862">Zinc</keyword>
<evidence type="ECO:0000256" key="4">
    <source>
        <dbReference type="PROSITE-ProRule" id="PRU00146"/>
    </source>
</evidence>
<evidence type="ECO:0000256" key="3">
    <source>
        <dbReference type="ARBA" id="ARBA00022833"/>
    </source>
</evidence>
<evidence type="ECO:0000256" key="1">
    <source>
        <dbReference type="ARBA" id="ARBA00022723"/>
    </source>
</evidence>